<dbReference type="Pfam" id="PF13004">
    <property type="entry name" value="BACON"/>
    <property type="match status" value="1"/>
</dbReference>
<feature type="chain" id="PRO_5042114506" evidence="1">
    <location>
        <begin position="21"/>
        <end position="812"/>
    </location>
</feature>
<comment type="caution">
    <text evidence="4">The sequence shown here is derived from an EMBL/GenBank/DDBJ whole genome shotgun (WGS) entry which is preliminary data.</text>
</comment>
<evidence type="ECO:0000259" key="2">
    <source>
        <dbReference type="Pfam" id="PF13004"/>
    </source>
</evidence>
<feature type="domain" description="DUF5689" evidence="3">
    <location>
        <begin position="334"/>
        <end position="586"/>
    </location>
</feature>
<evidence type="ECO:0000313" key="4">
    <source>
        <dbReference type="EMBL" id="MDU0259513.1"/>
    </source>
</evidence>
<keyword evidence="1" id="KW-0732">Signal</keyword>
<dbReference type="EMBL" id="JAWDES010000004">
    <property type="protein sequence ID" value="MDU0259513.1"/>
    <property type="molecule type" value="Genomic_DNA"/>
</dbReference>
<dbReference type="InterPro" id="IPR043744">
    <property type="entry name" value="DUF5689"/>
</dbReference>
<dbReference type="RefSeq" id="WP_237958783.1">
    <property type="nucleotide sequence ID" value="NZ_BAAFKU010000013.1"/>
</dbReference>
<dbReference type="Pfam" id="PF18942">
    <property type="entry name" value="DUF5689"/>
    <property type="match status" value="1"/>
</dbReference>
<evidence type="ECO:0000256" key="1">
    <source>
        <dbReference type="SAM" id="SignalP"/>
    </source>
</evidence>
<dbReference type="InterPro" id="IPR013783">
    <property type="entry name" value="Ig-like_fold"/>
</dbReference>
<dbReference type="AlphaFoldDB" id="A0AAE4RWI8"/>
<evidence type="ECO:0000313" key="5">
    <source>
        <dbReference type="Proteomes" id="UP001181347"/>
    </source>
</evidence>
<dbReference type="CDD" id="cd14948">
    <property type="entry name" value="BACON"/>
    <property type="match status" value="1"/>
</dbReference>
<reference evidence="4" key="1">
    <citation type="submission" date="2023-10" db="EMBL/GenBank/DDBJ databases">
        <title>Genome Sequence of the Bacteria from From Gut Wall in Crohn's Disease.</title>
        <authorList>
            <person name="Rodriguez-Palacios A."/>
        </authorList>
    </citation>
    <scope>NUCLEOTIDE SEQUENCE</scope>
    <source>
        <strain evidence="4">CavFT-hAR58</strain>
    </source>
</reference>
<organism evidence="4 5">
    <name type="scientific">Alistipes finegoldii</name>
    <dbReference type="NCBI Taxonomy" id="214856"/>
    <lineage>
        <taxon>Bacteria</taxon>
        <taxon>Pseudomonadati</taxon>
        <taxon>Bacteroidota</taxon>
        <taxon>Bacteroidia</taxon>
        <taxon>Bacteroidales</taxon>
        <taxon>Rikenellaceae</taxon>
        <taxon>Alistipes</taxon>
    </lineage>
</organism>
<name>A0AAE4RWI8_9BACT</name>
<evidence type="ECO:0000259" key="3">
    <source>
        <dbReference type="Pfam" id="PF18942"/>
    </source>
</evidence>
<dbReference type="Proteomes" id="UP001181347">
    <property type="component" value="Unassembled WGS sequence"/>
</dbReference>
<protein>
    <submittedName>
        <fullName evidence="4">BACON domain-containing carbohydrate-binding protein</fullName>
    </submittedName>
</protein>
<proteinExistence type="predicted"/>
<feature type="signal peptide" evidence="1">
    <location>
        <begin position="1"/>
        <end position="20"/>
    </location>
</feature>
<dbReference type="InterPro" id="IPR024361">
    <property type="entry name" value="BACON"/>
</dbReference>
<dbReference type="Gene3D" id="2.60.40.10">
    <property type="entry name" value="Immunoglobulins"/>
    <property type="match status" value="1"/>
</dbReference>
<gene>
    <name evidence="4" type="ORF">RVH17_05180</name>
</gene>
<accession>A0AAE4RWI8</accession>
<sequence length="812" mass="88765">MKPKNKIYPLLRMLAVALTAALLGPGCQKDFKWNEPLAVTQNGLNLTSAAGSTRVTVYSTGRWKAEMAEGAWGEVSEVSGNGIGDFLFTYEANNGVSRRARILVSGEGEEQEIVLTQAGAVTEPTLALAETEFEFVRLPRERVQIGVTTNMTQALECILITATDVTDAENPAEAGWLKEIRLEKDAEENIVLVFGIDRNDGSSDRKAAIRLEIPDADGKILAQAEASVVQTTDNATVVFKDEETTVSVPGDQHNRSALLTANFDVDPAHFSFDIAYDPAGTQWITDVTFSESAVSFVVAENTGDQPRSASLKITYKDTDVECSSTLRLTQEVKQLSIADLRAMIPGAEGEVELTGEKMLSAVVISDAGNYNMETNPNLTDTSIDFSVNEKTAYIESLDGQYGLRIVTKLPADNILKRYSSVQLSINGLKLVKESNPERYTLTGFTKEHVLNQNAGTAADLPKKEKHISELTDADIYTYVTLKECEFMLNGGAYINVHDGYCYKTDLNTQGVLDPRFDCAVRGVIDSRGEKINMVLNTQVRWRRKGDGVPAGSGPISGIIVHTKLPRYGVKGDVGTYQIRPVEEADIAFSREESTRNYSTLVRWAWPGMTTNAGIKQHADGSIVPYLGEGRMFSSVSNKLNTSASVAGVSCTLDYNNLVYAKGISAPAVRYNGIWWNSSRNEGEWVAFNFSTEGVSGSCMKMILSAALGNLSAATIVAPLYWDVSYSLDGSTFTRFDTVPIRTLVYWAGPQWYVPGLYEVDFDLPSACFGQKDVTIRLQAASKVCGSTTGEDNGTTTKTYVYFRFGDVSVKYF</sequence>
<feature type="domain" description="BACON" evidence="2">
    <location>
        <begin position="282"/>
        <end position="317"/>
    </location>
</feature>